<reference evidence="4" key="4">
    <citation type="journal article" date="2015" name="G3 (Bethesda)">
        <title>Genome sequences of three phytopathogenic species of the Magnaporthaceae family of fungi.</title>
        <authorList>
            <person name="Okagaki L.H."/>
            <person name="Nunes C.C."/>
            <person name="Sailsbery J."/>
            <person name="Clay B."/>
            <person name="Brown D."/>
            <person name="John T."/>
            <person name="Oh Y."/>
            <person name="Young N."/>
            <person name="Fitzgerald M."/>
            <person name="Haas B.J."/>
            <person name="Zeng Q."/>
            <person name="Young S."/>
            <person name="Adiconis X."/>
            <person name="Fan L."/>
            <person name="Levin J.Z."/>
            <person name="Mitchell T.K."/>
            <person name="Okubara P.A."/>
            <person name="Farman M.L."/>
            <person name="Kohn L.M."/>
            <person name="Birren B."/>
            <person name="Ma L.-J."/>
            <person name="Dean R.A."/>
        </authorList>
    </citation>
    <scope>NUCLEOTIDE SEQUENCE</scope>
    <source>
        <strain evidence="4">R3-111a-1</strain>
    </source>
</reference>
<dbReference type="GeneID" id="20351160"/>
<gene>
    <name evidence="4" type="primary">20351160</name>
    <name evidence="3" type="ORF">GGTG_10702</name>
</gene>
<feature type="compositionally biased region" description="Basic and acidic residues" evidence="2">
    <location>
        <begin position="129"/>
        <end position="146"/>
    </location>
</feature>
<proteinExistence type="predicted"/>
<name>J3PB28_GAET3</name>
<feature type="compositionally biased region" description="Polar residues" evidence="2">
    <location>
        <begin position="624"/>
        <end position="640"/>
    </location>
</feature>
<sequence>MLEMDTDTDRTHEQGKQTTMETNRRFIQPTKNRSKAKTPRPSSIIPQEQGREPRGENQTVPVIRPESQSPGKCPNDHRYTDTRLAPTATWSPAKMVHARKMALFNMAPPPGSPATPEKGKRLRSTTPERLPRRAGVESARATREPDAAAPSSSSSSCSTIPENTYHRDGAPFAIRGNLHGQGDRKIGGAAARPRASVPFIYDDDDDDDDSYATSSTDEGQPEDEREESVLACDGDGEGEGEGEIPGPNSEPSGRNGWDGVGRPPFDNLSKEDEEKAAMDMEGKIRNVWRGREADVALSAFTGDYKDRVITLMARGTPPAFVTVPAAQFLVRQLGTASFKRSYACRHPAWARAYSALNPRAPRGMRNWIQQAKTGESQEPLYEEGVKRNNGRHCPVPRFPKGAKTDRQTLWELTLLTILCRALESANPSGRKKSRVHKQSLGKTRWLENDPINGLGRVRPADRNYGILQSSPDWVRFLNHIPEGKLGEPPRPPQGATTPSAPSPGIEPSPQPSETSHRPKRAATKPCAIEDWPQSWGPEANGDDDGDWRPEPETRVSVSFRGQPRDASTSVEAQRSSRTLATGASGAGRGRGPGSASPVANDSASDGGGPSIEEPSQPTPPATDPDSSCLTAEVSTPTPNNAEDREDSGVDATARPRAAGSRPQRGASEKSYDGCTRPPTTCGALGEVQKAVERAQKHSKEAMTGTGKMASAGARKDWAKLEHAVGNLEDPMESTQAALKEAVGAAKAACGGDADAARSARRVVSRLEAAQARSKEAQDAQNEAARVVWKRKPEATRPVTVRLVELVEGVDEALREVMNVLAAGPKRKAGDDGGAATKRSRSSAS</sequence>
<feature type="coiled-coil region" evidence="1">
    <location>
        <begin position="759"/>
        <end position="786"/>
    </location>
</feature>
<feature type="compositionally biased region" description="Pro residues" evidence="2">
    <location>
        <begin position="500"/>
        <end position="510"/>
    </location>
</feature>
<protein>
    <submittedName>
        <fullName evidence="3 4">Uncharacterized protein</fullName>
    </submittedName>
</protein>
<feature type="compositionally biased region" description="Low complexity" evidence="2">
    <location>
        <begin position="244"/>
        <end position="253"/>
    </location>
</feature>
<evidence type="ECO:0000256" key="1">
    <source>
        <dbReference type="SAM" id="Coils"/>
    </source>
</evidence>
<evidence type="ECO:0000256" key="2">
    <source>
        <dbReference type="SAM" id="MobiDB-lite"/>
    </source>
</evidence>
<feature type="region of interest" description="Disordered" evidence="2">
    <location>
        <begin position="104"/>
        <end position="276"/>
    </location>
</feature>
<reference evidence="4" key="5">
    <citation type="submission" date="2018-04" db="UniProtKB">
        <authorList>
            <consortium name="EnsemblFungi"/>
        </authorList>
    </citation>
    <scope>IDENTIFICATION</scope>
    <source>
        <strain evidence="4">R3-111a-1</strain>
    </source>
</reference>
<feature type="region of interest" description="Disordered" evidence="2">
    <location>
        <begin position="480"/>
        <end position="714"/>
    </location>
</feature>
<dbReference type="AlphaFoldDB" id="J3PB28"/>
<reference evidence="3" key="3">
    <citation type="submission" date="2010-09" db="EMBL/GenBank/DDBJ databases">
        <title>Annotation of Gaeumannomyces graminis var. tritici R3-111a-1.</title>
        <authorList>
            <consortium name="The Broad Institute Genome Sequencing Platform"/>
            <person name="Ma L.-J."/>
            <person name="Dead R."/>
            <person name="Young S.K."/>
            <person name="Zeng Q."/>
            <person name="Gargeya S."/>
            <person name="Fitzgerald M."/>
            <person name="Haas B."/>
            <person name="Abouelleil A."/>
            <person name="Alvarado L."/>
            <person name="Arachchi H.M."/>
            <person name="Berlin A."/>
            <person name="Brown A."/>
            <person name="Chapman S.B."/>
            <person name="Chen Z."/>
            <person name="Dunbar C."/>
            <person name="Freedman E."/>
            <person name="Gearin G."/>
            <person name="Gellesch M."/>
            <person name="Goldberg J."/>
            <person name="Griggs A."/>
            <person name="Gujja S."/>
            <person name="Heiman D."/>
            <person name="Howarth C."/>
            <person name="Larson L."/>
            <person name="Lui A."/>
            <person name="MacDonald P.J.P."/>
            <person name="Mehta T."/>
            <person name="Montmayeur A."/>
            <person name="Murphy C."/>
            <person name="Neiman D."/>
            <person name="Pearson M."/>
            <person name="Priest M."/>
            <person name="Roberts A."/>
            <person name="Saif S."/>
            <person name="Shea T."/>
            <person name="Shenoy N."/>
            <person name="Sisk P."/>
            <person name="Stolte C."/>
            <person name="Sykes S."/>
            <person name="Yandava C."/>
            <person name="Wortman J."/>
            <person name="Nusbaum C."/>
            <person name="Birren B."/>
        </authorList>
    </citation>
    <scope>NUCLEOTIDE SEQUENCE</scope>
    <source>
        <strain evidence="3">R3-111a-1</strain>
    </source>
</reference>
<feature type="compositionally biased region" description="Acidic residues" evidence="2">
    <location>
        <begin position="201"/>
        <end position="210"/>
    </location>
</feature>
<organism evidence="3">
    <name type="scientific">Gaeumannomyces tritici (strain R3-111a-1)</name>
    <name type="common">Wheat and barley take-all root rot fungus</name>
    <name type="synonym">Gaeumannomyces graminis var. tritici</name>
    <dbReference type="NCBI Taxonomy" id="644352"/>
    <lineage>
        <taxon>Eukaryota</taxon>
        <taxon>Fungi</taxon>
        <taxon>Dikarya</taxon>
        <taxon>Ascomycota</taxon>
        <taxon>Pezizomycotina</taxon>
        <taxon>Sordariomycetes</taxon>
        <taxon>Sordariomycetidae</taxon>
        <taxon>Magnaporthales</taxon>
        <taxon>Magnaporthaceae</taxon>
        <taxon>Gaeumannomyces</taxon>
    </lineage>
</organism>
<evidence type="ECO:0000313" key="3">
    <source>
        <dbReference type="EMBL" id="EJT71444.1"/>
    </source>
</evidence>
<dbReference type="VEuPathDB" id="FungiDB:GGTG_10702"/>
<feature type="compositionally biased region" description="Basic and acidic residues" evidence="2">
    <location>
        <begin position="689"/>
        <end position="700"/>
    </location>
</feature>
<reference evidence="3" key="2">
    <citation type="submission" date="2010-07" db="EMBL/GenBank/DDBJ databases">
        <authorList>
            <consortium name="The Broad Institute Genome Sequencing Platform"/>
            <consortium name="Broad Institute Genome Sequencing Center for Infectious Disease"/>
            <person name="Ma L.-J."/>
            <person name="Dead R."/>
            <person name="Young S."/>
            <person name="Zeng Q."/>
            <person name="Koehrsen M."/>
            <person name="Alvarado L."/>
            <person name="Berlin A."/>
            <person name="Chapman S.B."/>
            <person name="Chen Z."/>
            <person name="Freedman E."/>
            <person name="Gellesch M."/>
            <person name="Goldberg J."/>
            <person name="Griggs A."/>
            <person name="Gujja S."/>
            <person name="Heilman E.R."/>
            <person name="Heiman D."/>
            <person name="Hepburn T."/>
            <person name="Howarth C."/>
            <person name="Jen D."/>
            <person name="Larson L."/>
            <person name="Mehta T."/>
            <person name="Neiman D."/>
            <person name="Pearson M."/>
            <person name="Roberts A."/>
            <person name="Saif S."/>
            <person name="Shea T."/>
            <person name="Shenoy N."/>
            <person name="Sisk P."/>
            <person name="Stolte C."/>
            <person name="Sykes S."/>
            <person name="Walk T."/>
            <person name="White J."/>
            <person name="Yandava C."/>
            <person name="Haas B."/>
            <person name="Nusbaum C."/>
            <person name="Birren B."/>
        </authorList>
    </citation>
    <scope>NUCLEOTIDE SEQUENCE</scope>
    <source>
        <strain evidence="3">R3-111a-1</strain>
    </source>
</reference>
<evidence type="ECO:0000313" key="4">
    <source>
        <dbReference type="EnsemblFungi" id="EJT71444"/>
    </source>
</evidence>
<dbReference type="HOGENOM" id="CLU_337394_0_0_1"/>
<evidence type="ECO:0000313" key="5">
    <source>
        <dbReference type="Proteomes" id="UP000006039"/>
    </source>
</evidence>
<dbReference type="EMBL" id="GL385400">
    <property type="protein sequence ID" value="EJT71444.1"/>
    <property type="molecule type" value="Genomic_DNA"/>
</dbReference>
<feature type="region of interest" description="Disordered" evidence="2">
    <location>
        <begin position="1"/>
        <end position="86"/>
    </location>
</feature>
<dbReference type="Proteomes" id="UP000006039">
    <property type="component" value="Unassembled WGS sequence"/>
</dbReference>
<feature type="compositionally biased region" description="Polar residues" evidence="2">
    <location>
        <begin position="56"/>
        <end position="70"/>
    </location>
</feature>
<feature type="region of interest" description="Disordered" evidence="2">
    <location>
        <begin position="821"/>
        <end position="844"/>
    </location>
</feature>
<keyword evidence="5" id="KW-1185">Reference proteome</keyword>
<keyword evidence="1" id="KW-0175">Coiled coil</keyword>
<accession>J3PB28</accession>
<dbReference type="RefSeq" id="XP_009226841.1">
    <property type="nucleotide sequence ID" value="XM_009228577.1"/>
</dbReference>
<dbReference type="EnsemblFungi" id="EJT71444">
    <property type="protein sequence ID" value="EJT71444"/>
    <property type="gene ID" value="GGTG_10702"/>
</dbReference>
<reference evidence="5" key="1">
    <citation type="submission" date="2010-07" db="EMBL/GenBank/DDBJ databases">
        <title>The genome sequence of Gaeumannomyces graminis var. tritici strain R3-111a-1.</title>
        <authorList>
            <consortium name="The Broad Institute Genome Sequencing Platform"/>
            <person name="Ma L.-J."/>
            <person name="Dead R."/>
            <person name="Young S."/>
            <person name="Zeng Q."/>
            <person name="Koehrsen M."/>
            <person name="Alvarado L."/>
            <person name="Berlin A."/>
            <person name="Chapman S.B."/>
            <person name="Chen Z."/>
            <person name="Freedman E."/>
            <person name="Gellesch M."/>
            <person name="Goldberg J."/>
            <person name="Griggs A."/>
            <person name="Gujja S."/>
            <person name="Heilman E.R."/>
            <person name="Heiman D."/>
            <person name="Hepburn T."/>
            <person name="Howarth C."/>
            <person name="Jen D."/>
            <person name="Larson L."/>
            <person name="Mehta T."/>
            <person name="Neiman D."/>
            <person name="Pearson M."/>
            <person name="Roberts A."/>
            <person name="Saif S."/>
            <person name="Shea T."/>
            <person name="Shenoy N."/>
            <person name="Sisk P."/>
            <person name="Stolte C."/>
            <person name="Sykes S."/>
            <person name="Walk T."/>
            <person name="White J."/>
            <person name="Yandava C."/>
            <person name="Haas B."/>
            <person name="Nusbaum C."/>
            <person name="Birren B."/>
        </authorList>
    </citation>
    <scope>NUCLEOTIDE SEQUENCE [LARGE SCALE GENOMIC DNA]</scope>
    <source>
        <strain evidence="5">R3-111a-1</strain>
    </source>
</reference>